<feature type="domain" description="USP" evidence="13">
    <location>
        <begin position="236"/>
        <end position="629"/>
    </location>
</feature>
<evidence type="ECO:0000256" key="12">
    <source>
        <dbReference type="SAM" id="MobiDB-lite"/>
    </source>
</evidence>
<dbReference type="SUPFAM" id="SSF144232">
    <property type="entry name" value="HIT/MYND zinc finger-like"/>
    <property type="match status" value="1"/>
</dbReference>
<reference evidence="15" key="1">
    <citation type="journal article" date="2020" name="bioRxiv">
        <title>Comparative genomics of Chlamydomonas.</title>
        <authorList>
            <person name="Craig R.J."/>
            <person name="Hasan A.R."/>
            <person name="Ness R.W."/>
            <person name="Keightley P.D."/>
        </authorList>
    </citation>
    <scope>NUCLEOTIDE SEQUENCE</scope>
    <source>
        <strain evidence="15">CCAP 11/70</strain>
    </source>
</reference>
<gene>
    <name evidence="15" type="ORF">HYH03_015178</name>
</gene>
<evidence type="ECO:0000256" key="4">
    <source>
        <dbReference type="ARBA" id="ARBA00022670"/>
    </source>
</evidence>
<comment type="caution">
    <text evidence="15">The sequence shown here is derived from an EMBL/GenBank/DDBJ whole genome shotgun (WGS) entry which is preliminary data.</text>
</comment>
<dbReference type="GO" id="GO:0016579">
    <property type="term" value="P:protein deubiquitination"/>
    <property type="evidence" value="ECO:0007669"/>
    <property type="project" value="InterPro"/>
</dbReference>
<dbReference type="PROSITE" id="PS50865">
    <property type="entry name" value="ZF_MYND_2"/>
    <property type="match status" value="1"/>
</dbReference>
<organism evidence="15 16">
    <name type="scientific">Edaphochlamys debaryana</name>
    <dbReference type="NCBI Taxonomy" id="47281"/>
    <lineage>
        <taxon>Eukaryota</taxon>
        <taxon>Viridiplantae</taxon>
        <taxon>Chlorophyta</taxon>
        <taxon>core chlorophytes</taxon>
        <taxon>Chlorophyceae</taxon>
        <taxon>CS clade</taxon>
        <taxon>Chlamydomonadales</taxon>
        <taxon>Chlamydomonadales incertae sedis</taxon>
        <taxon>Edaphochlamys</taxon>
    </lineage>
</organism>
<dbReference type="GO" id="GO:0005829">
    <property type="term" value="C:cytosol"/>
    <property type="evidence" value="ECO:0007669"/>
    <property type="project" value="TreeGrafter"/>
</dbReference>
<dbReference type="EMBL" id="JAEHOE010000116">
    <property type="protein sequence ID" value="KAG2486216.1"/>
    <property type="molecule type" value="Genomic_DNA"/>
</dbReference>
<keyword evidence="6 11" id="KW-0863">Zinc-finger</keyword>
<dbReference type="Pfam" id="PF00443">
    <property type="entry name" value="UCH"/>
    <property type="match status" value="1"/>
</dbReference>
<dbReference type="GO" id="GO:0004843">
    <property type="term" value="F:cysteine-type deubiquitinase activity"/>
    <property type="evidence" value="ECO:0007669"/>
    <property type="project" value="UniProtKB-EC"/>
</dbReference>
<feature type="compositionally biased region" description="Low complexity" evidence="12">
    <location>
        <begin position="737"/>
        <end position="760"/>
    </location>
</feature>
<sequence length="953" mass="97688">MIGNVWAWRSQAARDEKNWWDVVNDAKPDEEALARAAEAAAPPAPSRPAVCLQCCLHCGELVPAPKVCGSCKFANYCSQPCQKKHWQTHKPACNRLVAADRERAEKGLPRPAPPTPDPPLELPSEQLVFSAEGYRTLLQAHRAGLAAAAAADDPVGRRAEAEAAAAAEPLVQAPGPRAAGGGSDAESADGDGEGPETNGDEGVAPKRLVPGSPDGAWRWSWPAPPSPLLLTPPRPAGIANTGNSCYAAAALQALLATPALGEYLRSGAHAAACGAKRGGGMEALGPGVSSWCPACELSQLAVAAAQAAVEAAGCAEVATVRAEKGPTAAAAEAIECAASVDARGLTRAVHRLNNTLIAGRQEDAHELLLKLLEALAEVQLAEAGGRTARRAAHNAAVKAAAAKAAEAAGGGGPAPPAAPWRGDESSLVQHCFGGYLRRATICDCCGHVSQTHQPLQTLEVELTHSVWSVEGGLRAYFADEVLDEGNQYRCERCRQLVCATLRRGIEVAPNVLAVTLMRFTSHGARAAKNNKQVHLKLGLDLAPHMAAGALDGGPTAYRLFAVVQHGGIMGQGSLSAGGPGGSLNMGHYVAVVRGADGRWYRCDDDEVELVREEEVAAITDAYMLLYERLQPRLWQPEGAPGAAGAGAAEELPGPAPSDDEDGRSGAAAPRAPAYPAPLHAPNGARATATAPEWAAWLQPDAAPPPAQPGSPTSSAGPGPGSGSERQVLRPRHRLMRPRAAAGAAGRAPRPGPGDASDSGSASGGEGGSGVGEWTLVVELPGVKRADVKIAATYPTPAEAQGAQSVGAHAREAGRVRVWAAGSYSLDVRLWLRRGPGGGVQLVAAADGEDGGWGAAPEAGAGGVGGAVGAEVEVGPPRWRPTALALRVPLRPDMTSVANVQPAAAHGSRGLPAAVLRALAPHIKQAMLAALERALRPAVVLNLAGAALTTVKKE</sequence>
<proteinExistence type="inferred from homology"/>
<dbReference type="InterPro" id="IPR028889">
    <property type="entry name" value="USP"/>
</dbReference>
<keyword evidence="7" id="KW-0833">Ubl conjugation pathway</keyword>
<dbReference type="OrthoDB" id="420187at2759"/>
<dbReference type="Proteomes" id="UP000612055">
    <property type="component" value="Unassembled WGS sequence"/>
</dbReference>
<evidence type="ECO:0000256" key="7">
    <source>
        <dbReference type="ARBA" id="ARBA00022786"/>
    </source>
</evidence>
<dbReference type="AlphaFoldDB" id="A0A835XQ43"/>
<keyword evidence="9" id="KW-0788">Thiol protease</keyword>
<feature type="compositionally biased region" description="Low complexity" evidence="12">
    <location>
        <begin position="666"/>
        <end position="700"/>
    </location>
</feature>
<comment type="catalytic activity">
    <reaction evidence="1">
        <text>Thiol-dependent hydrolysis of ester, thioester, amide, peptide and isopeptide bonds formed by the C-terminal Gly of ubiquitin (a 76-residue protein attached to proteins as an intracellular targeting signal).</text>
        <dbReference type="EC" id="3.4.19.12"/>
    </reaction>
</comment>
<feature type="compositionally biased region" description="Low complexity" evidence="12">
    <location>
        <begin position="637"/>
        <end position="652"/>
    </location>
</feature>
<accession>A0A835XQ43</accession>
<dbReference type="GO" id="GO:0008270">
    <property type="term" value="F:zinc ion binding"/>
    <property type="evidence" value="ECO:0007669"/>
    <property type="project" value="UniProtKB-KW"/>
</dbReference>
<protein>
    <recommendedName>
        <fullName evidence="3">ubiquitinyl hydrolase 1</fullName>
        <ecNumber evidence="3">3.4.19.12</ecNumber>
    </recommendedName>
</protein>
<keyword evidence="5" id="KW-0479">Metal-binding</keyword>
<feature type="region of interest" description="Disordered" evidence="12">
    <location>
        <begin position="159"/>
        <end position="217"/>
    </location>
</feature>
<feature type="region of interest" description="Disordered" evidence="12">
    <location>
        <begin position="637"/>
        <end position="770"/>
    </location>
</feature>
<dbReference type="InterPro" id="IPR038765">
    <property type="entry name" value="Papain-like_cys_pep_sf"/>
</dbReference>
<evidence type="ECO:0000256" key="6">
    <source>
        <dbReference type="ARBA" id="ARBA00022771"/>
    </source>
</evidence>
<dbReference type="InterPro" id="IPR050164">
    <property type="entry name" value="Peptidase_C19"/>
</dbReference>
<dbReference type="Gene3D" id="6.10.140.2220">
    <property type="match status" value="1"/>
</dbReference>
<dbReference type="Gene3D" id="3.90.70.10">
    <property type="entry name" value="Cysteine proteinases"/>
    <property type="match status" value="1"/>
</dbReference>
<feature type="domain" description="MYND-type" evidence="14">
    <location>
        <begin position="55"/>
        <end position="93"/>
    </location>
</feature>
<dbReference type="PROSITE" id="PS50235">
    <property type="entry name" value="USP_3"/>
    <property type="match status" value="1"/>
</dbReference>
<evidence type="ECO:0000256" key="2">
    <source>
        <dbReference type="ARBA" id="ARBA00009085"/>
    </source>
</evidence>
<keyword evidence="10" id="KW-0862">Zinc</keyword>
<evidence type="ECO:0000256" key="8">
    <source>
        <dbReference type="ARBA" id="ARBA00022801"/>
    </source>
</evidence>
<dbReference type="InterPro" id="IPR002893">
    <property type="entry name" value="Znf_MYND"/>
</dbReference>
<keyword evidence="4" id="KW-0645">Protease</keyword>
<evidence type="ECO:0000313" key="15">
    <source>
        <dbReference type="EMBL" id="KAG2486216.1"/>
    </source>
</evidence>
<dbReference type="InterPro" id="IPR001394">
    <property type="entry name" value="Peptidase_C19_UCH"/>
</dbReference>
<evidence type="ECO:0000259" key="14">
    <source>
        <dbReference type="PROSITE" id="PS50865"/>
    </source>
</evidence>
<evidence type="ECO:0000256" key="1">
    <source>
        <dbReference type="ARBA" id="ARBA00000707"/>
    </source>
</evidence>
<dbReference type="GO" id="GO:0005634">
    <property type="term" value="C:nucleus"/>
    <property type="evidence" value="ECO:0007669"/>
    <property type="project" value="TreeGrafter"/>
</dbReference>
<dbReference type="PANTHER" id="PTHR24006:SF758">
    <property type="entry name" value="UBIQUITIN CARBOXYL-TERMINAL HYDROLASE 36"/>
    <property type="match status" value="1"/>
</dbReference>
<evidence type="ECO:0000256" key="5">
    <source>
        <dbReference type="ARBA" id="ARBA00022723"/>
    </source>
</evidence>
<dbReference type="EC" id="3.4.19.12" evidence="3"/>
<feature type="compositionally biased region" description="Gly residues" evidence="12">
    <location>
        <begin position="761"/>
        <end position="770"/>
    </location>
</feature>
<comment type="similarity">
    <text evidence="2">Belongs to the peptidase C19 family.</text>
</comment>
<dbReference type="SUPFAM" id="SSF54001">
    <property type="entry name" value="Cysteine proteinases"/>
    <property type="match status" value="1"/>
</dbReference>
<keyword evidence="8" id="KW-0378">Hydrolase</keyword>
<evidence type="ECO:0000256" key="3">
    <source>
        <dbReference type="ARBA" id="ARBA00012759"/>
    </source>
</evidence>
<evidence type="ECO:0000259" key="13">
    <source>
        <dbReference type="PROSITE" id="PS50235"/>
    </source>
</evidence>
<dbReference type="PANTHER" id="PTHR24006">
    <property type="entry name" value="UBIQUITIN CARBOXYL-TERMINAL HYDROLASE"/>
    <property type="match status" value="1"/>
</dbReference>
<name>A0A835XQ43_9CHLO</name>
<evidence type="ECO:0000313" key="16">
    <source>
        <dbReference type="Proteomes" id="UP000612055"/>
    </source>
</evidence>
<evidence type="ECO:0000256" key="10">
    <source>
        <dbReference type="ARBA" id="ARBA00022833"/>
    </source>
</evidence>
<dbReference type="PROSITE" id="PS00972">
    <property type="entry name" value="USP_1"/>
    <property type="match status" value="1"/>
</dbReference>
<evidence type="ECO:0000256" key="9">
    <source>
        <dbReference type="ARBA" id="ARBA00022807"/>
    </source>
</evidence>
<dbReference type="Pfam" id="PF01753">
    <property type="entry name" value="zf-MYND"/>
    <property type="match status" value="1"/>
</dbReference>
<dbReference type="InterPro" id="IPR018200">
    <property type="entry name" value="USP_CS"/>
</dbReference>
<evidence type="ECO:0000256" key="11">
    <source>
        <dbReference type="PROSITE-ProRule" id="PRU00134"/>
    </source>
</evidence>
<dbReference type="GO" id="GO:0006508">
    <property type="term" value="P:proteolysis"/>
    <property type="evidence" value="ECO:0007669"/>
    <property type="project" value="UniProtKB-KW"/>
</dbReference>
<keyword evidence="16" id="KW-1185">Reference proteome</keyword>